<feature type="domain" description="Plastocyanin-like" evidence="7">
    <location>
        <begin position="406"/>
        <end position="500"/>
    </location>
</feature>
<evidence type="ECO:0000313" key="9">
    <source>
        <dbReference type="EMBL" id="SOC36708.1"/>
    </source>
</evidence>
<dbReference type="OrthoDB" id="9757546at2"/>
<dbReference type="PANTHER" id="PTHR11709:SF394">
    <property type="entry name" value="FI03373P-RELATED"/>
    <property type="match status" value="1"/>
</dbReference>
<evidence type="ECO:0000256" key="2">
    <source>
        <dbReference type="ARBA" id="ARBA00023002"/>
    </source>
</evidence>
<dbReference type="Proteomes" id="UP000219167">
    <property type="component" value="Unassembled WGS sequence"/>
</dbReference>
<accession>A0A285U5P1</accession>
<dbReference type="Pfam" id="PF07731">
    <property type="entry name" value="Cu-oxidase_2"/>
    <property type="match status" value="1"/>
</dbReference>
<evidence type="ECO:0000259" key="6">
    <source>
        <dbReference type="Pfam" id="PF00394"/>
    </source>
</evidence>
<name>A0A285U5P1_9HYPH</name>
<dbReference type="AlphaFoldDB" id="A0A285U5P1"/>
<evidence type="ECO:0000259" key="7">
    <source>
        <dbReference type="Pfam" id="PF07731"/>
    </source>
</evidence>
<gene>
    <name evidence="9" type="ORF">SAMN05892877_10346</name>
</gene>
<dbReference type="GO" id="GO:0005507">
    <property type="term" value="F:copper ion binding"/>
    <property type="evidence" value="ECO:0007669"/>
    <property type="project" value="InterPro"/>
</dbReference>
<dbReference type="Pfam" id="PF00394">
    <property type="entry name" value="Cu-oxidase"/>
    <property type="match status" value="1"/>
</dbReference>
<dbReference type="PROSITE" id="PS00080">
    <property type="entry name" value="MULTICOPPER_OXIDASE2"/>
    <property type="match status" value="1"/>
</dbReference>
<keyword evidence="10" id="KW-1185">Reference proteome</keyword>
<organism evidence="9 10">
    <name type="scientific">Rhizobium subbaraonis</name>
    <dbReference type="NCBI Taxonomy" id="908946"/>
    <lineage>
        <taxon>Bacteria</taxon>
        <taxon>Pseudomonadati</taxon>
        <taxon>Pseudomonadota</taxon>
        <taxon>Alphaproteobacteria</taxon>
        <taxon>Hyphomicrobiales</taxon>
        <taxon>Rhizobiaceae</taxon>
        <taxon>Rhizobium/Agrobacterium group</taxon>
        <taxon>Rhizobium</taxon>
    </lineage>
</organism>
<dbReference type="Gene3D" id="2.60.40.420">
    <property type="entry name" value="Cupredoxins - blue copper proteins"/>
    <property type="match status" value="3"/>
</dbReference>
<dbReference type="InterPro" id="IPR011706">
    <property type="entry name" value="Cu-oxidase_C"/>
</dbReference>
<evidence type="ECO:0000256" key="4">
    <source>
        <dbReference type="SAM" id="MobiDB-lite"/>
    </source>
</evidence>
<reference evidence="9 10" key="1">
    <citation type="submission" date="2017-08" db="EMBL/GenBank/DDBJ databases">
        <authorList>
            <person name="de Groot N.N."/>
        </authorList>
    </citation>
    <scope>NUCLEOTIDE SEQUENCE [LARGE SCALE GENOMIC DNA]</scope>
    <source>
        <strain evidence="9 10">JC85</strain>
    </source>
</reference>
<evidence type="ECO:0000256" key="1">
    <source>
        <dbReference type="ARBA" id="ARBA00022723"/>
    </source>
</evidence>
<dbReference type="InterPro" id="IPR008972">
    <property type="entry name" value="Cupredoxin"/>
</dbReference>
<dbReference type="CDD" id="cd13887">
    <property type="entry name" value="CuRO_2_MCO_like_2"/>
    <property type="match status" value="1"/>
</dbReference>
<dbReference type="RefSeq" id="WP_097136865.1">
    <property type="nucleotide sequence ID" value="NZ_OBQD01000003.1"/>
</dbReference>
<dbReference type="InterPro" id="IPR033138">
    <property type="entry name" value="Cu_oxidase_CS"/>
</dbReference>
<dbReference type="PROSITE" id="PS51318">
    <property type="entry name" value="TAT"/>
    <property type="match status" value="1"/>
</dbReference>
<dbReference type="InterPro" id="IPR006311">
    <property type="entry name" value="TAT_signal"/>
</dbReference>
<keyword evidence="3" id="KW-0186">Copper</keyword>
<dbReference type="InterPro" id="IPR011707">
    <property type="entry name" value="Cu-oxidase-like_N"/>
</dbReference>
<dbReference type="InterPro" id="IPR034279">
    <property type="entry name" value="CuRO_3_CopA"/>
</dbReference>
<dbReference type="InterPro" id="IPR001117">
    <property type="entry name" value="Cu-oxidase_2nd"/>
</dbReference>
<dbReference type="InterPro" id="IPR002355">
    <property type="entry name" value="Cu_oxidase_Cu_BS"/>
</dbReference>
<keyword evidence="1" id="KW-0479">Metal-binding</keyword>
<dbReference type="Pfam" id="PF07732">
    <property type="entry name" value="Cu-oxidase_3"/>
    <property type="match status" value="1"/>
</dbReference>
<feature type="chain" id="PRO_5013216234" evidence="5">
    <location>
        <begin position="20"/>
        <end position="504"/>
    </location>
</feature>
<dbReference type="CDD" id="cd13896">
    <property type="entry name" value="CuRO_3_CopA"/>
    <property type="match status" value="1"/>
</dbReference>
<feature type="region of interest" description="Disordered" evidence="4">
    <location>
        <begin position="183"/>
        <end position="203"/>
    </location>
</feature>
<dbReference type="EMBL" id="OBQD01000003">
    <property type="protein sequence ID" value="SOC36708.1"/>
    <property type="molecule type" value="Genomic_DNA"/>
</dbReference>
<keyword evidence="2" id="KW-0560">Oxidoreductase</keyword>
<evidence type="ECO:0000256" key="3">
    <source>
        <dbReference type="ARBA" id="ARBA00023008"/>
    </source>
</evidence>
<feature type="signal peptide" evidence="5">
    <location>
        <begin position="1"/>
        <end position="19"/>
    </location>
</feature>
<protein>
    <submittedName>
        <fullName evidence="9">Multicopper oxidase</fullName>
    </submittedName>
</protein>
<evidence type="ECO:0000256" key="5">
    <source>
        <dbReference type="SAM" id="SignalP"/>
    </source>
</evidence>
<evidence type="ECO:0000259" key="8">
    <source>
        <dbReference type="Pfam" id="PF07732"/>
    </source>
</evidence>
<feature type="domain" description="Plastocyanin-like" evidence="6">
    <location>
        <begin position="247"/>
        <end position="338"/>
    </location>
</feature>
<dbReference type="GO" id="GO:0016491">
    <property type="term" value="F:oxidoreductase activity"/>
    <property type="evidence" value="ECO:0007669"/>
    <property type="project" value="UniProtKB-KW"/>
</dbReference>
<evidence type="ECO:0000313" key="10">
    <source>
        <dbReference type="Proteomes" id="UP000219167"/>
    </source>
</evidence>
<dbReference type="InterPro" id="IPR045087">
    <property type="entry name" value="Cu-oxidase_fam"/>
</dbReference>
<keyword evidence="5" id="KW-0732">Signal</keyword>
<dbReference type="PROSITE" id="PS00079">
    <property type="entry name" value="MULTICOPPER_OXIDASE1"/>
    <property type="match status" value="1"/>
</dbReference>
<dbReference type="SUPFAM" id="SSF49503">
    <property type="entry name" value="Cupredoxins"/>
    <property type="match status" value="3"/>
</dbReference>
<sequence length="504" mass="54290">MNRRRFLTTIMTGTAAVGAASVIRPFGALPQASAAAPPLRLGIASRTIEVNGKAARVFGLMQPDGKQGIQLDAGSSFDVELANVIDEPTMIHWHGLTPPWKMDGVPDNPMALIKAGEVVRYTFPVGAGGTHWMHAHTLQEQNLLAAPLVVRTAADRERDEQNVVILLHDFSFTPAEELLARLKSGQAHDARSSVPATGQGKMAGMPMMDHSAMGHGNMEMDGMNKGGMPGMDMGTMGAMDLNDIDYDAYLANDRTLDDPEVVQVEKGGRVRLRIINGATATAFTIDTGVVQGTLVAVDGQEVEPVDGKTFPISMGQRLDIRLELPQGAGTYPVLALREGAMERTGVILATAGAPIQRIASIAEADGPIVGNSLEQRLRAVRPLAVRPADRRFEIALTGQMQSYVWGMDGASDMRTRQGERIEITMRNASMMAHPMHLHGHHFQVTNVNGTAISGAVRDTALVPPGETLTFVFDASNPGKWPLHCHHLYHMATGMMAYVTYEDLG</sequence>
<dbReference type="CDD" id="cd13865">
    <property type="entry name" value="CuRO_1_LCC_like_3"/>
    <property type="match status" value="1"/>
</dbReference>
<feature type="domain" description="Plastocyanin-like" evidence="8">
    <location>
        <begin position="69"/>
        <end position="152"/>
    </location>
</feature>
<dbReference type="PANTHER" id="PTHR11709">
    <property type="entry name" value="MULTI-COPPER OXIDASE"/>
    <property type="match status" value="1"/>
</dbReference>
<proteinExistence type="predicted"/>